<protein>
    <recommendedName>
        <fullName evidence="5">Mid2 domain-containing protein</fullName>
    </recommendedName>
</protein>
<feature type="region of interest" description="Disordered" evidence="1">
    <location>
        <begin position="321"/>
        <end position="361"/>
    </location>
</feature>
<feature type="compositionally biased region" description="Polar residues" evidence="1">
    <location>
        <begin position="616"/>
        <end position="626"/>
    </location>
</feature>
<keyword evidence="2" id="KW-0472">Membrane</keyword>
<feature type="compositionally biased region" description="Polar residues" evidence="1">
    <location>
        <begin position="346"/>
        <end position="357"/>
    </location>
</feature>
<dbReference type="CDD" id="cd12087">
    <property type="entry name" value="TM_EGFR-like"/>
    <property type="match status" value="1"/>
</dbReference>
<evidence type="ECO:0000256" key="1">
    <source>
        <dbReference type="SAM" id="MobiDB-lite"/>
    </source>
</evidence>
<feature type="compositionally biased region" description="Polar residues" evidence="1">
    <location>
        <begin position="322"/>
        <end position="337"/>
    </location>
</feature>
<keyword evidence="4" id="KW-1185">Reference proteome</keyword>
<accession>A0AAX6MJQ0</accession>
<feature type="compositionally biased region" description="Low complexity" evidence="1">
    <location>
        <begin position="137"/>
        <end position="147"/>
    </location>
</feature>
<reference evidence="3 4" key="1">
    <citation type="journal article" date="2024" name="Front Chem Biol">
        <title>Unveiling the potential of Daldinia eschscholtzii MFLUCC 19-0629 through bioactivity and bioinformatics studies for enhanced sustainable agriculture production.</title>
        <authorList>
            <person name="Brooks S."/>
            <person name="Weaver J.A."/>
            <person name="Klomchit A."/>
            <person name="Alharthi S.A."/>
            <person name="Onlamun T."/>
            <person name="Nurani R."/>
            <person name="Vong T.K."/>
            <person name="Alberti F."/>
            <person name="Greco C."/>
        </authorList>
    </citation>
    <scope>NUCLEOTIDE SEQUENCE [LARGE SCALE GENOMIC DNA]</scope>
    <source>
        <strain evidence="3">MFLUCC 19-0629</strain>
    </source>
</reference>
<feature type="region of interest" description="Disordered" evidence="1">
    <location>
        <begin position="1"/>
        <end position="184"/>
    </location>
</feature>
<keyword evidence="2" id="KW-0812">Transmembrane</keyword>
<feature type="compositionally biased region" description="Polar residues" evidence="1">
    <location>
        <begin position="114"/>
        <end position="135"/>
    </location>
</feature>
<keyword evidence="2" id="KW-1133">Transmembrane helix</keyword>
<evidence type="ECO:0000313" key="4">
    <source>
        <dbReference type="Proteomes" id="UP001369815"/>
    </source>
</evidence>
<organism evidence="3 4">
    <name type="scientific">Daldinia eschscholtzii</name>
    <dbReference type="NCBI Taxonomy" id="292717"/>
    <lineage>
        <taxon>Eukaryota</taxon>
        <taxon>Fungi</taxon>
        <taxon>Dikarya</taxon>
        <taxon>Ascomycota</taxon>
        <taxon>Pezizomycotina</taxon>
        <taxon>Sordariomycetes</taxon>
        <taxon>Xylariomycetidae</taxon>
        <taxon>Xylariales</taxon>
        <taxon>Hypoxylaceae</taxon>
        <taxon>Daldinia</taxon>
    </lineage>
</organism>
<dbReference type="EMBL" id="JBANMG010000005">
    <property type="protein sequence ID" value="KAK6952627.1"/>
    <property type="molecule type" value="Genomic_DNA"/>
</dbReference>
<dbReference type="Proteomes" id="UP001369815">
    <property type="component" value="Unassembled WGS sequence"/>
</dbReference>
<feature type="transmembrane region" description="Helical" evidence="2">
    <location>
        <begin position="230"/>
        <end position="253"/>
    </location>
</feature>
<feature type="compositionally biased region" description="Polar residues" evidence="1">
    <location>
        <begin position="499"/>
        <end position="509"/>
    </location>
</feature>
<feature type="compositionally biased region" description="Low complexity" evidence="1">
    <location>
        <begin position="24"/>
        <end position="70"/>
    </location>
</feature>
<feature type="compositionally biased region" description="Basic and acidic residues" evidence="1">
    <location>
        <begin position="604"/>
        <end position="615"/>
    </location>
</feature>
<feature type="compositionally biased region" description="Polar residues" evidence="1">
    <location>
        <begin position="547"/>
        <end position="580"/>
    </location>
</feature>
<sequence length="626" mass="65881">MASITTRKGRRCTAVPKLVHIEQATPAAPSSTSTSESSSSSSTSSSSPSSSTSASTSSSTPSSISSSATTDTQPSLPENPAQQETTPTEPLPTEILPGSADTGAASPPADTAVLASSPTLAVTSTDGASSSTLLIDTSPTPSPTASPIQPDTQVSSFTEQDDDPIPSTPSLFNQPADSSSLTSSVENTALPTIGTTQPSSSIVETGAKGTELPSTQKQAAGNAITTGQTIAIAAGVVGGVIAISLIAFIIWFWRKRRMHGRRSTMLTSMSPITAFRGNEKDPYLISRTSLGPTPLPQRLWAAVGARYRRLRGRVGDIVIRSGSPSPSVNLDRGNSQFGLPEPAHSRNGSNTGPTTNEGRPVDWWGRLAEDENSNWQIRREPENNGPAFGFRSERESENMQGRANGNLRRSISVGGEQHFLGGIGLDMDSADPFSDVNAIGNSSARVSPLVIPATNNPFSDSNAIRAPSGVVNGGVATYVHNVRHSRGHSVNVSISRQTSNASYRTSVGTVGTRRNRFRSDPFDLDRPDLLRSANSSMDATAGWASRASRSSNNTDRMPNIPQQAHTRNESFTSKYSSGVSNMGWGDPGPDVGPAVERYTPSPDSRLERRDSDAKSGKSQRSVGKAM</sequence>
<feature type="region of interest" description="Disordered" evidence="1">
    <location>
        <begin position="499"/>
        <end position="626"/>
    </location>
</feature>
<comment type="caution">
    <text evidence="3">The sequence shown here is derived from an EMBL/GenBank/DDBJ whole genome shotgun (WGS) entry which is preliminary data.</text>
</comment>
<proteinExistence type="predicted"/>
<feature type="compositionally biased region" description="Polar residues" evidence="1">
    <location>
        <begin position="149"/>
        <end position="158"/>
    </location>
</feature>
<name>A0AAX6MJQ0_9PEZI</name>
<gene>
    <name evidence="3" type="ORF">Daesc_004917</name>
</gene>
<dbReference type="AlphaFoldDB" id="A0AAX6MJQ0"/>
<feature type="compositionally biased region" description="Low complexity" evidence="1">
    <location>
        <begin position="78"/>
        <end position="97"/>
    </location>
</feature>
<evidence type="ECO:0008006" key="5">
    <source>
        <dbReference type="Google" id="ProtNLM"/>
    </source>
</evidence>
<evidence type="ECO:0000256" key="2">
    <source>
        <dbReference type="SAM" id="Phobius"/>
    </source>
</evidence>
<feature type="compositionally biased region" description="Basic and acidic residues" evidence="1">
    <location>
        <begin position="517"/>
        <end position="529"/>
    </location>
</feature>
<feature type="compositionally biased region" description="Polar residues" evidence="1">
    <location>
        <begin position="168"/>
        <end position="184"/>
    </location>
</feature>
<evidence type="ECO:0000313" key="3">
    <source>
        <dbReference type="EMBL" id="KAK6952627.1"/>
    </source>
</evidence>